<dbReference type="AlphaFoldDB" id="A0A931MLA3"/>
<feature type="transmembrane region" description="Helical" evidence="8">
    <location>
        <begin position="221"/>
        <end position="240"/>
    </location>
</feature>
<feature type="transmembrane region" description="Helical" evidence="8">
    <location>
        <begin position="12"/>
        <end position="32"/>
    </location>
</feature>
<gene>
    <name evidence="10" type="ORF">I5E68_12120</name>
</gene>
<dbReference type="GO" id="GO:0005886">
    <property type="term" value="C:plasma membrane"/>
    <property type="evidence" value="ECO:0007669"/>
    <property type="project" value="UniProtKB-SubCell"/>
</dbReference>
<comment type="caution">
    <text evidence="10">The sequence shown here is derived from an EMBL/GenBank/DDBJ whole genome shotgun (WGS) entry which is preliminary data.</text>
</comment>
<dbReference type="SUPFAM" id="SSF103473">
    <property type="entry name" value="MFS general substrate transporter"/>
    <property type="match status" value="1"/>
</dbReference>
<keyword evidence="7 8" id="KW-0472">Membrane</keyword>
<evidence type="ECO:0000313" key="10">
    <source>
        <dbReference type="EMBL" id="MBH0113693.1"/>
    </source>
</evidence>
<feature type="transmembrane region" description="Helical" evidence="8">
    <location>
        <begin position="308"/>
        <end position="331"/>
    </location>
</feature>
<feature type="transmembrane region" description="Helical" evidence="8">
    <location>
        <begin position="107"/>
        <end position="128"/>
    </location>
</feature>
<keyword evidence="11" id="KW-1185">Reference proteome</keyword>
<evidence type="ECO:0000259" key="9">
    <source>
        <dbReference type="PROSITE" id="PS50850"/>
    </source>
</evidence>
<evidence type="ECO:0000256" key="4">
    <source>
        <dbReference type="ARBA" id="ARBA00022475"/>
    </source>
</evidence>
<keyword evidence="6 8" id="KW-1133">Transmembrane helix</keyword>
<dbReference type="InterPro" id="IPR036259">
    <property type="entry name" value="MFS_trans_sf"/>
</dbReference>
<protein>
    <submittedName>
        <fullName evidence="10">MFS transporter</fullName>
    </submittedName>
</protein>
<comment type="similarity">
    <text evidence="2">Belongs to the major facilitator superfamily.</text>
</comment>
<dbReference type="InterPro" id="IPR020846">
    <property type="entry name" value="MFS_dom"/>
</dbReference>
<feature type="transmembrane region" description="Helical" evidence="8">
    <location>
        <begin position="171"/>
        <end position="190"/>
    </location>
</feature>
<proteinExistence type="inferred from homology"/>
<dbReference type="EMBL" id="JADZGI010000001">
    <property type="protein sequence ID" value="MBH0113693.1"/>
    <property type="molecule type" value="Genomic_DNA"/>
</dbReference>
<feature type="transmembrane region" description="Helical" evidence="8">
    <location>
        <begin position="285"/>
        <end position="302"/>
    </location>
</feature>
<dbReference type="PROSITE" id="PS50850">
    <property type="entry name" value="MFS"/>
    <property type="match status" value="1"/>
</dbReference>
<feature type="transmembrane region" description="Helical" evidence="8">
    <location>
        <begin position="343"/>
        <end position="363"/>
    </location>
</feature>
<evidence type="ECO:0000256" key="6">
    <source>
        <dbReference type="ARBA" id="ARBA00022989"/>
    </source>
</evidence>
<keyword evidence="4" id="KW-1003">Cell membrane</keyword>
<feature type="transmembrane region" description="Helical" evidence="8">
    <location>
        <begin position="140"/>
        <end position="159"/>
    </location>
</feature>
<evidence type="ECO:0000256" key="7">
    <source>
        <dbReference type="ARBA" id="ARBA00023136"/>
    </source>
</evidence>
<feature type="domain" description="Major facilitator superfamily (MFS) profile" evidence="9">
    <location>
        <begin position="12"/>
        <end position="395"/>
    </location>
</feature>
<name>A0A931MLA3_9SPHN</name>
<dbReference type="GO" id="GO:0022857">
    <property type="term" value="F:transmembrane transporter activity"/>
    <property type="evidence" value="ECO:0007669"/>
    <property type="project" value="InterPro"/>
</dbReference>
<dbReference type="InterPro" id="IPR005829">
    <property type="entry name" value="Sugar_transporter_CS"/>
</dbReference>
<dbReference type="PROSITE" id="PS00216">
    <property type="entry name" value="SUGAR_TRANSPORT_1"/>
    <property type="match status" value="1"/>
</dbReference>
<organism evidence="10 11">
    <name type="scientific">Novosphingobium aureum</name>
    <dbReference type="NCBI Taxonomy" id="2792964"/>
    <lineage>
        <taxon>Bacteria</taxon>
        <taxon>Pseudomonadati</taxon>
        <taxon>Pseudomonadota</taxon>
        <taxon>Alphaproteobacteria</taxon>
        <taxon>Sphingomonadales</taxon>
        <taxon>Sphingomonadaceae</taxon>
        <taxon>Novosphingobium</taxon>
    </lineage>
</organism>
<dbReference type="PANTHER" id="PTHR43271:SF1">
    <property type="entry name" value="INNER MEMBRANE TRANSPORT PROTEIN YNFM"/>
    <property type="match status" value="1"/>
</dbReference>
<evidence type="ECO:0000256" key="8">
    <source>
        <dbReference type="SAM" id="Phobius"/>
    </source>
</evidence>
<accession>A0A931MLA3</accession>
<feature type="transmembrane region" description="Helical" evidence="8">
    <location>
        <begin position="369"/>
        <end position="391"/>
    </location>
</feature>
<feature type="transmembrane region" description="Helical" evidence="8">
    <location>
        <begin position="52"/>
        <end position="70"/>
    </location>
</feature>
<comment type="subcellular location">
    <subcellularLocation>
        <location evidence="1">Cell membrane</location>
        <topology evidence="1">Multi-pass membrane protein</topology>
    </subcellularLocation>
</comment>
<dbReference type="RefSeq" id="WP_197164036.1">
    <property type="nucleotide sequence ID" value="NZ_JADZGI010000001.1"/>
</dbReference>
<evidence type="ECO:0000256" key="2">
    <source>
        <dbReference type="ARBA" id="ARBA00008335"/>
    </source>
</evidence>
<dbReference type="Gene3D" id="1.20.1250.20">
    <property type="entry name" value="MFS general substrate transporter like domains"/>
    <property type="match status" value="1"/>
</dbReference>
<evidence type="ECO:0000256" key="3">
    <source>
        <dbReference type="ARBA" id="ARBA00022448"/>
    </source>
</evidence>
<feature type="transmembrane region" description="Helical" evidence="8">
    <location>
        <begin position="82"/>
        <end position="101"/>
    </location>
</feature>
<dbReference type="InterPro" id="IPR011701">
    <property type="entry name" value="MFS"/>
</dbReference>
<dbReference type="CDD" id="cd17324">
    <property type="entry name" value="MFS_NepI_like"/>
    <property type="match status" value="1"/>
</dbReference>
<evidence type="ECO:0000313" key="11">
    <source>
        <dbReference type="Proteomes" id="UP000617634"/>
    </source>
</evidence>
<keyword evidence="3" id="KW-0813">Transport</keyword>
<feature type="transmembrane region" description="Helical" evidence="8">
    <location>
        <begin position="260"/>
        <end position="278"/>
    </location>
</feature>
<dbReference type="Proteomes" id="UP000617634">
    <property type="component" value="Unassembled WGS sequence"/>
</dbReference>
<evidence type="ECO:0000256" key="1">
    <source>
        <dbReference type="ARBA" id="ARBA00004651"/>
    </source>
</evidence>
<reference evidence="10" key="1">
    <citation type="submission" date="2020-11" db="EMBL/GenBank/DDBJ databases">
        <title>Novosphingobium aureum sp. nov., a marine bacterium isolated from sediment of a salt flat.</title>
        <authorList>
            <person name="Yoo Y."/>
            <person name="Kim J.-J."/>
        </authorList>
    </citation>
    <scope>NUCLEOTIDE SEQUENCE</scope>
    <source>
        <strain evidence="10">YJ-S2-02</strain>
    </source>
</reference>
<keyword evidence="5 8" id="KW-0812">Transmembrane</keyword>
<sequence length="409" mass="43318">MDLEKITPGTPAYRALCIAMLFAGLSTFALLYCTQPLLPHFSEAYGLSAEQSSLAVSLATGPMAFILLVAGMVSDRFGRRPLMIASLLLAALLTIVLGFLPDWPSLLAARLACGLALAGVPAVAMAYISEEVEDGAVGRAMGLYIAGSAVGGMSGRLLVSVVTEFFGWRSALALTGFVGLAIALVFWRILPHSRHFEVRRHSLAGYAAGFPRLFADKALPWLFLEAFLIMGAFISIYNYAGYRLLAPPYSLSQAEVGLIFLLYLLGSFSSAVTGHVSARLGPRKSLWLPLVLFLPGIALTGAGPLPLVIAGIALVTVAFFAAHSIASSWVGRRARSDRAQATACYLFFYYMGSSVLGSAGGYAWSHGGWSGVTVFSGALVALALLIAVRLYRVRPLAPPRPLGPAIPAD</sequence>
<dbReference type="Pfam" id="PF07690">
    <property type="entry name" value="MFS_1"/>
    <property type="match status" value="1"/>
</dbReference>
<dbReference type="PANTHER" id="PTHR43271">
    <property type="entry name" value="BLL2771 PROTEIN"/>
    <property type="match status" value="1"/>
</dbReference>
<evidence type="ECO:0000256" key="5">
    <source>
        <dbReference type="ARBA" id="ARBA00022692"/>
    </source>
</evidence>